<feature type="transmembrane region" description="Helical" evidence="1">
    <location>
        <begin position="21"/>
        <end position="39"/>
    </location>
</feature>
<evidence type="ECO:0000313" key="3">
    <source>
        <dbReference type="Proteomes" id="UP000828390"/>
    </source>
</evidence>
<keyword evidence="1" id="KW-1133">Transmembrane helix</keyword>
<evidence type="ECO:0000256" key="1">
    <source>
        <dbReference type="SAM" id="Phobius"/>
    </source>
</evidence>
<proteinExistence type="predicted"/>
<dbReference type="EMBL" id="JAIWYP010000002">
    <property type="protein sequence ID" value="KAH3870536.1"/>
    <property type="molecule type" value="Genomic_DNA"/>
</dbReference>
<keyword evidence="1" id="KW-0812">Transmembrane</keyword>
<keyword evidence="1" id="KW-0472">Membrane</keyword>
<evidence type="ECO:0000313" key="2">
    <source>
        <dbReference type="EMBL" id="KAH3870536.1"/>
    </source>
</evidence>
<keyword evidence="3" id="KW-1185">Reference proteome</keyword>
<name>A0A9D4M8V2_DREPO</name>
<protein>
    <submittedName>
        <fullName evidence="2">Uncharacterized protein</fullName>
    </submittedName>
</protein>
<accession>A0A9D4M8V2</accession>
<comment type="caution">
    <text evidence="2">The sequence shown here is derived from an EMBL/GenBank/DDBJ whole genome shotgun (WGS) entry which is preliminary data.</text>
</comment>
<dbReference type="Proteomes" id="UP000828390">
    <property type="component" value="Unassembled WGS sequence"/>
</dbReference>
<reference evidence="2" key="2">
    <citation type="submission" date="2020-11" db="EMBL/GenBank/DDBJ databases">
        <authorList>
            <person name="McCartney M.A."/>
            <person name="Auch B."/>
            <person name="Kono T."/>
            <person name="Mallez S."/>
            <person name="Becker A."/>
            <person name="Gohl D.M."/>
            <person name="Silverstein K.A.T."/>
            <person name="Koren S."/>
            <person name="Bechman K.B."/>
            <person name="Herman A."/>
            <person name="Abrahante J.E."/>
            <person name="Garbe J."/>
        </authorList>
    </citation>
    <scope>NUCLEOTIDE SEQUENCE</scope>
    <source>
        <strain evidence="2">Duluth1</strain>
        <tissue evidence="2">Whole animal</tissue>
    </source>
</reference>
<gene>
    <name evidence="2" type="ORF">DPMN_033725</name>
</gene>
<reference evidence="2" key="1">
    <citation type="journal article" date="2019" name="bioRxiv">
        <title>The Genome of the Zebra Mussel, Dreissena polymorpha: A Resource for Invasive Species Research.</title>
        <authorList>
            <person name="McCartney M.A."/>
            <person name="Auch B."/>
            <person name="Kono T."/>
            <person name="Mallez S."/>
            <person name="Zhang Y."/>
            <person name="Obille A."/>
            <person name="Becker A."/>
            <person name="Abrahante J.E."/>
            <person name="Garbe J."/>
            <person name="Badalamenti J.P."/>
            <person name="Herman A."/>
            <person name="Mangelson H."/>
            <person name="Liachko I."/>
            <person name="Sullivan S."/>
            <person name="Sone E.D."/>
            <person name="Koren S."/>
            <person name="Silverstein K.A.T."/>
            <person name="Beckman K.B."/>
            <person name="Gohl D.M."/>
        </authorList>
    </citation>
    <scope>NUCLEOTIDE SEQUENCE</scope>
    <source>
        <strain evidence="2">Duluth1</strain>
        <tissue evidence="2">Whole animal</tissue>
    </source>
</reference>
<sequence>MDKNKQRSTRCTRPVKIGIGVFVAAVVIAVVVIVLVGVARNKDTGETPTPEFEFEEICVVEPPSLRKQVQITCDFRDTANVDPDIRDKLKAATIDAAATTVKLNGRDDLFKFTCSGKTNMITCFGPKVTCSFKGMLDISIIDSKGHDVFSNKTYIAVAEKTLVTNITQTFSDDVNNITSNFTLICGAREVCEDVHVEVYLENTSLINKHNVQMKCLNTSKSDTHGYDITCEYVVGSEMIKSLSSLNLTCVLWGNNSVVRQQELFELPVCWEKSNTCNCSQPRDTCKGMCDIMTSCGTRHVQLKNPVNTECSTECFPKWCRSRNNSLLTDTNNILLSVCEL</sequence>
<dbReference type="AlphaFoldDB" id="A0A9D4M8V2"/>
<organism evidence="2 3">
    <name type="scientific">Dreissena polymorpha</name>
    <name type="common">Zebra mussel</name>
    <name type="synonym">Mytilus polymorpha</name>
    <dbReference type="NCBI Taxonomy" id="45954"/>
    <lineage>
        <taxon>Eukaryota</taxon>
        <taxon>Metazoa</taxon>
        <taxon>Spiralia</taxon>
        <taxon>Lophotrochozoa</taxon>
        <taxon>Mollusca</taxon>
        <taxon>Bivalvia</taxon>
        <taxon>Autobranchia</taxon>
        <taxon>Heteroconchia</taxon>
        <taxon>Euheterodonta</taxon>
        <taxon>Imparidentia</taxon>
        <taxon>Neoheterodontei</taxon>
        <taxon>Myida</taxon>
        <taxon>Dreissenoidea</taxon>
        <taxon>Dreissenidae</taxon>
        <taxon>Dreissena</taxon>
    </lineage>
</organism>